<comment type="caution">
    <text evidence="1">The sequence shown here is derived from an EMBL/GenBank/DDBJ whole genome shotgun (WGS) entry which is preliminary data.</text>
</comment>
<reference evidence="1 2" key="1">
    <citation type="submission" date="2022-03" db="EMBL/GenBank/DDBJ databases">
        <authorList>
            <person name="Brunel B."/>
        </authorList>
    </citation>
    <scope>NUCLEOTIDE SEQUENCE [LARGE SCALE GENOMIC DNA]</scope>
    <source>
        <strain evidence="1">STM5069sample</strain>
    </source>
</reference>
<keyword evidence="2" id="KW-1185">Reference proteome</keyword>
<dbReference type="Proteomes" id="UP001153050">
    <property type="component" value="Unassembled WGS sequence"/>
</dbReference>
<sequence>MFRAGEKMHAGEVIGQPRTPWSQAMRSQDGFRREQAEIGKIWQLVGLMTSIEHDKDWFRSTLGGRSIFVQRFKDESRGFENVCAPGLSGSRRRVSEGVFRRVC</sequence>
<dbReference type="EMBL" id="CAKXZT010000160">
    <property type="protein sequence ID" value="CAH2407748.1"/>
    <property type="molecule type" value="Genomic_DNA"/>
</dbReference>
<dbReference type="InterPro" id="IPR036922">
    <property type="entry name" value="Rieske_2Fe-2S_sf"/>
</dbReference>
<protein>
    <submittedName>
        <fullName evidence="1">Uncharacterized protein</fullName>
    </submittedName>
</protein>
<dbReference type="SUPFAM" id="SSF50022">
    <property type="entry name" value="ISP domain"/>
    <property type="match status" value="1"/>
</dbReference>
<name>A0ABM9EEH0_9HYPH</name>
<evidence type="ECO:0000313" key="1">
    <source>
        <dbReference type="EMBL" id="CAH2407748.1"/>
    </source>
</evidence>
<organism evidence="1 2">
    <name type="scientific">Mesorhizobium escarrei</name>
    <dbReference type="NCBI Taxonomy" id="666018"/>
    <lineage>
        <taxon>Bacteria</taxon>
        <taxon>Pseudomonadati</taxon>
        <taxon>Pseudomonadota</taxon>
        <taxon>Alphaproteobacteria</taxon>
        <taxon>Hyphomicrobiales</taxon>
        <taxon>Phyllobacteriaceae</taxon>
        <taxon>Mesorhizobium</taxon>
    </lineage>
</organism>
<proteinExistence type="predicted"/>
<evidence type="ECO:0000313" key="2">
    <source>
        <dbReference type="Proteomes" id="UP001153050"/>
    </source>
</evidence>
<gene>
    <name evidence="1" type="ORF">MES5069_620058</name>
</gene>
<accession>A0ABM9EEH0</accession>